<name>A0ABX0I6G8_9FLAO</name>
<dbReference type="RefSeq" id="WP_166076386.1">
    <property type="nucleotide sequence ID" value="NZ_JAAJBT010000002.1"/>
</dbReference>
<dbReference type="CDD" id="cd03801">
    <property type="entry name" value="GT4_PimA-like"/>
    <property type="match status" value="1"/>
</dbReference>
<reference evidence="4 5" key="1">
    <citation type="submission" date="2020-02" db="EMBL/GenBank/DDBJ databases">
        <authorList>
            <person name="Chen W.-M."/>
        </authorList>
    </citation>
    <scope>NUCLEOTIDE SEQUENCE [LARGE SCALE GENOMIC DNA]</scope>
    <source>
        <strain evidence="4 5">KDG-16</strain>
    </source>
</reference>
<evidence type="ECO:0000259" key="3">
    <source>
        <dbReference type="Pfam" id="PF13439"/>
    </source>
</evidence>
<evidence type="ECO:0000313" key="5">
    <source>
        <dbReference type="Proteomes" id="UP000800984"/>
    </source>
</evidence>
<dbReference type="PANTHER" id="PTHR46401">
    <property type="entry name" value="GLYCOSYLTRANSFERASE WBBK-RELATED"/>
    <property type="match status" value="1"/>
</dbReference>
<dbReference type="InterPro" id="IPR001296">
    <property type="entry name" value="Glyco_trans_1"/>
</dbReference>
<keyword evidence="1" id="KW-0808">Transferase</keyword>
<dbReference type="Proteomes" id="UP000800984">
    <property type="component" value="Unassembled WGS sequence"/>
</dbReference>
<dbReference type="PANTHER" id="PTHR46401:SF2">
    <property type="entry name" value="GLYCOSYLTRANSFERASE WBBK-RELATED"/>
    <property type="match status" value="1"/>
</dbReference>
<evidence type="ECO:0000256" key="1">
    <source>
        <dbReference type="ARBA" id="ARBA00022679"/>
    </source>
</evidence>
<dbReference type="SUPFAM" id="SSF53756">
    <property type="entry name" value="UDP-Glycosyltransferase/glycogen phosphorylase"/>
    <property type="match status" value="1"/>
</dbReference>
<evidence type="ECO:0000259" key="2">
    <source>
        <dbReference type="Pfam" id="PF00534"/>
    </source>
</evidence>
<dbReference type="InterPro" id="IPR028098">
    <property type="entry name" value="Glyco_trans_4-like_N"/>
</dbReference>
<dbReference type="Gene3D" id="3.40.50.2000">
    <property type="entry name" value="Glycogen Phosphorylase B"/>
    <property type="match status" value="2"/>
</dbReference>
<comment type="caution">
    <text evidence="4">The sequence shown here is derived from an EMBL/GenBank/DDBJ whole genome shotgun (WGS) entry which is preliminary data.</text>
</comment>
<keyword evidence="5" id="KW-1185">Reference proteome</keyword>
<feature type="domain" description="Glycosyltransferase subfamily 4-like N-terminal" evidence="3">
    <location>
        <begin position="106"/>
        <end position="196"/>
    </location>
</feature>
<dbReference type="EMBL" id="JAAJBT010000002">
    <property type="protein sequence ID" value="NHM01332.1"/>
    <property type="molecule type" value="Genomic_DNA"/>
</dbReference>
<evidence type="ECO:0000313" key="4">
    <source>
        <dbReference type="EMBL" id="NHM01332.1"/>
    </source>
</evidence>
<proteinExistence type="predicted"/>
<feature type="domain" description="Glycosyl transferase family 1" evidence="2">
    <location>
        <begin position="206"/>
        <end position="365"/>
    </location>
</feature>
<dbReference type="Pfam" id="PF13439">
    <property type="entry name" value="Glyco_transf_4"/>
    <property type="match status" value="1"/>
</dbReference>
<accession>A0ABX0I6G8</accession>
<sequence>MKEKKNILMICSWLDVEKNIGSFFWEQAEIMQPKYSIILCNFNKKTIKLKSIFSFFKRNKISEIKAPNGIVTYQIKYNYFKFLPEKINTLILKNSIKKFNVFLKKTNFNIDLIHAQSIFNAGLIGLYYQKIEKIPFIFTEHNQFNLRNKTRYEIKLVNQVLSKSSKNLVVSYDKIRQFAANEFYSNFEVVGNSINEEVFYLVDEKTNNELFTITTIGAFDPIKDQITILKSLKLIDKELKNKVFFNWIGFNGWGFNNTNQVTDLINSYKFENIKVNLFESLSRNEIASKLRETNLFLFSSISEGLPVSVIEALACGVPVCTTRCGGVDELIDDYNGKIIQIKDYKDMSNFILYFIQNEYKYDKKAISKETIVKNGKVAFFNKLDEIYSSIIYAK</sequence>
<organism evidence="4 5">
    <name type="scientific">Flavobacterium difficile</name>
    <dbReference type="NCBI Taxonomy" id="2709659"/>
    <lineage>
        <taxon>Bacteria</taxon>
        <taxon>Pseudomonadati</taxon>
        <taxon>Bacteroidota</taxon>
        <taxon>Flavobacteriia</taxon>
        <taxon>Flavobacteriales</taxon>
        <taxon>Flavobacteriaceae</taxon>
        <taxon>Flavobacterium</taxon>
    </lineage>
</organism>
<gene>
    <name evidence="4" type="ORF">G4D72_04310</name>
</gene>
<protein>
    <submittedName>
        <fullName evidence="4">Glycosyltransferase family 4 protein</fullName>
    </submittedName>
</protein>
<dbReference type="Pfam" id="PF00534">
    <property type="entry name" value="Glycos_transf_1"/>
    <property type="match status" value="1"/>
</dbReference>